<evidence type="ECO:0000256" key="2">
    <source>
        <dbReference type="ARBA" id="ARBA00022692"/>
    </source>
</evidence>
<evidence type="ECO:0000256" key="4">
    <source>
        <dbReference type="ARBA" id="ARBA00023002"/>
    </source>
</evidence>
<gene>
    <name evidence="9" type="ORF">EYC87_02955</name>
</gene>
<organism evidence="9 10">
    <name type="scientific">Candidatus Seongchinamella marina</name>
    <dbReference type="NCBI Taxonomy" id="2518990"/>
    <lineage>
        <taxon>Bacteria</taxon>
        <taxon>Pseudomonadati</taxon>
        <taxon>Pseudomonadota</taxon>
        <taxon>Gammaproteobacteria</taxon>
        <taxon>Cellvibrionales</taxon>
        <taxon>Halieaceae</taxon>
        <taxon>Seongchinamella</taxon>
    </lineage>
</organism>
<evidence type="ECO:0000256" key="1">
    <source>
        <dbReference type="ARBA" id="ARBA00004127"/>
    </source>
</evidence>
<keyword evidence="5" id="KW-0443">Lipid metabolism</keyword>
<keyword evidence="3 7" id="KW-1133">Transmembrane helix</keyword>
<dbReference type="Pfam" id="PF04116">
    <property type="entry name" value="FA_hydroxylase"/>
    <property type="match status" value="1"/>
</dbReference>
<feature type="transmembrane region" description="Helical" evidence="7">
    <location>
        <begin position="16"/>
        <end position="34"/>
    </location>
</feature>
<dbReference type="RefSeq" id="WP_279251546.1">
    <property type="nucleotide sequence ID" value="NZ_SHNP01000001.1"/>
</dbReference>
<proteinExistence type="predicted"/>
<dbReference type="PANTHER" id="PTHR21624:SF1">
    <property type="entry name" value="ALKYLGLYCEROL MONOOXYGENASE"/>
    <property type="match status" value="1"/>
</dbReference>
<feature type="transmembrane region" description="Helical" evidence="7">
    <location>
        <begin position="55"/>
        <end position="77"/>
    </location>
</feature>
<evidence type="ECO:0000256" key="5">
    <source>
        <dbReference type="ARBA" id="ARBA00023098"/>
    </source>
</evidence>
<comment type="caution">
    <text evidence="9">The sequence shown here is derived from an EMBL/GenBank/DDBJ whole genome shotgun (WGS) entry which is preliminary data.</text>
</comment>
<keyword evidence="6 7" id="KW-0472">Membrane</keyword>
<sequence length="307" mass="35936">MHDLQFYLDEFAKDDLMYVFLPIFLLALVIEAAIDRKQSRHLFEKQDTIASLWMTVFVVFVDVLPKFLALIAFYLLHSISPLADIVQRQWWAWLLLFFLDDITYYCMHRANHEVRIFWAGHVSHHSAVKMNFATALRQGVMERVHKYAFWLPLPLLGFDPMMIFLMMSINLFYQFWLHTELIDKLPLWFESVFNTPSHHRVHHASNVRYLDCNHAGVLIIWDKLFGTFSPETEGEPPVYGLTTNITSYHPIHVATHEYSSILADVKRAETTADKLRYILKAPGWSHDGEDRRAKVLRHKAGLGLEHA</sequence>
<keyword evidence="2 7" id="KW-0812">Transmembrane</keyword>
<dbReference type="InterPro" id="IPR051689">
    <property type="entry name" value="Sterol_desaturase/TMEM195"/>
</dbReference>
<protein>
    <submittedName>
        <fullName evidence="9">Sterol desaturase family protein</fullName>
    </submittedName>
</protein>
<feature type="transmembrane region" description="Helical" evidence="7">
    <location>
        <begin position="89"/>
        <end position="107"/>
    </location>
</feature>
<feature type="transmembrane region" description="Helical" evidence="7">
    <location>
        <begin position="147"/>
        <end position="176"/>
    </location>
</feature>
<evidence type="ECO:0000313" key="9">
    <source>
        <dbReference type="EMBL" id="MCX2972549.1"/>
    </source>
</evidence>
<dbReference type="EMBL" id="SHNP01000001">
    <property type="protein sequence ID" value="MCX2972549.1"/>
    <property type="molecule type" value="Genomic_DNA"/>
</dbReference>
<dbReference type="Proteomes" id="UP001143307">
    <property type="component" value="Unassembled WGS sequence"/>
</dbReference>
<evidence type="ECO:0000259" key="8">
    <source>
        <dbReference type="Pfam" id="PF04116"/>
    </source>
</evidence>
<keyword evidence="4" id="KW-0560">Oxidoreductase</keyword>
<evidence type="ECO:0000313" key="10">
    <source>
        <dbReference type="Proteomes" id="UP001143307"/>
    </source>
</evidence>
<name>A0ABT3SRD6_9GAMM</name>
<reference evidence="9" key="1">
    <citation type="submission" date="2019-02" db="EMBL/GenBank/DDBJ databases">
        <authorList>
            <person name="Li S.-H."/>
        </authorList>
    </citation>
    <scope>NUCLEOTIDE SEQUENCE</scope>
    <source>
        <strain evidence="9">IMCC8485</strain>
    </source>
</reference>
<comment type="subcellular location">
    <subcellularLocation>
        <location evidence="1">Endomembrane system</location>
        <topology evidence="1">Multi-pass membrane protein</topology>
    </subcellularLocation>
</comment>
<accession>A0ABT3SRD6</accession>
<evidence type="ECO:0000256" key="6">
    <source>
        <dbReference type="ARBA" id="ARBA00023136"/>
    </source>
</evidence>
<feature type="domain" description="Fatty acid hydroxylase" evidence="8">
    <location>
        <begin position="93"/>
        <end position="227"/>
    </location>
</feature>
<keyword evidence="10" id="KW-1185">Reference proteome</keyword>
<dbReference type="InterPro" id="IPR006694">
    <property type="entry name" value="Fatty_acid_hydroxylase"/>
</dbReference>
<dbReference type="PANTHER" id="PTHR21624">
    <property type="entry name" value="STEROL DESATURASE-RELATED PROTEIN"/>
    <property type="match status" value="1"/>
</dbReference>
<evidence type="ECO:0000256" key="3">
    <source>
        <dbReference type="ARBA" id="ARBA00022989"/>
    </source>
</evidence>
<evidence type="ECO:0000256" key="7">
    <source>
        <dbReference type="SAM" id="Phobius"/>
    </source>
</evidence>